<reference evidence="1 2" key="1">
    <citation type="submission" date="2016-09" db="EMBL/GenBank/DDBJ databases">
        <authorList>
            <person name="Capua I."/>
            <person name="De Benedictis P."/>
            <person name="Joannis T."/>
            <person name="Lombin L.H."/>
            <person name="Cattoli G."/>
        </authorList>
    </citation>
    <scope>NUCLEOTIDE SEQUENCE [LARGE SCALE GENOMIC DNA]</scope>
    <source>
        <strain evidence="1 2">LMG 25899</strain>
    </source>
</reference>
<evidence type="ECO:0000313" key="1">
    <source>
        <dbReference type="EMBL" id="OEH83729.1"/>
    </source>
</evidence>
<name>A0A1E5L1C6_9ENTE</name>
<dbReference type="EMBL" id="MIEK01000003">
    <property type="protein sequence ID" value="OEH83729.1"/>
    <property type="molecule type" value="Genomic_DNA"/>
</dbReference>
<keyword evidence="2" id="KW-1185">Reference proteome</keyword>
<comment type="caution">
    <text evidence="1">The sequence shown here is derived from an EMBL/GenBank/DDBJ whole genome shotgun (WGS) entry which is preliminary data.</text>
</comment>
<evidence type="ECO:0000313" key="2">
    <source>
        <dbReference type="Proteomes" id="UP000095256"/>
    </source>
</evidence>
<sequence>MNIKKIFLVLFSIIFSLVLILSPEKANADFTPPEVENIIIQELSDSIKKGFTMQPTPKSIAYILNFIEKSNKRTPKELLKYVYPTYNDSQLNTVSANLEQSNNYLTSQKYQTKILKGYPDINLLKEELSNGRPVIAYLTANGNYWIEQETSIIIYGYQKITFPGRPPMILYMYQSVTHGKGAIYSGGESEIPLLLTESQTDPTANITFKWVSTLYGFNK</sequence>
<dbReference type="STRING" id="762845.BCR26_07855"/>
<dbReference type="Gene3D" id="3.90.70.10">
    <property type="entry name" value="Cysteine proteinases"/>
    <property type="match status" value="1"/>
</dbReference>
<proteinExistence type="predicted"/>
<dbReference type="RefSeq" id="WP_069697257.1">
    <property type="nucleotide sequence ID" value="NZ_JAGGMA010000010.1"/>
</dbReference>
<accession>A0A1E5L1C6</accession>
<dbReference type="Proteomes" id="UP000095256">
    <property type="component" value="Unassembled WGS sequence"/>
</dbReference>
<dbReference type="OrthoDB" id="2183751at2"/>
<protein>
    <submittedName>
        <fullName evidence="1">Uncharacterized protein</fullName>
    </submittedName>
</protein>
<organism evidence="1 2">
    <name type="scientific">Enterococcus rivorum</name>
    <dbReference type="NCBI Taxonomy" id="762845"/>
    <lineage>
        <taxon>Bacteria</taxon>
        <taxon>Bacillati</taxon>
        <taxon>Bacillota</taxon>
        <taxon>Bacilli</taxon>
        <taxon>Lactobacillales</taxon>
        <taxon>Enterococcaceae</taxon>
        <taxon>Enterococcus</taxon>
    </lineage>
</organism>
<gene>
    <name evidence="1" type="ORF">BCR26_07855</name>
</gene>
<dbReference type="AlphaFoldDB" id="A0A1E5L1C6"/>